<reference evidence="2 3" key="1">
    <citation type="submission" date="2019-03" db="EMBL/GenBank/DDBJ databases">
        <title>First draft genome of Liparis tanakae, snailfish: a comprehensive survey of snailfish specific genes.</title>
        <authorList>
            <person name="Kim W."/>
            <person name="Song I."/>
            <person name="Jeong J.-H."/>
            <person name="Kim D."/>
            <person name="Kim S."/>
            <person name="Ryu S."/>
            <person name="Song J.Y."/>
            <person name="Lee S.K."/>
        </authorList>
    </citation>
    <scope>NUCLEOTIDE SEQUENCE [LARGE SCALE GENOMIC DNA]</scope>
    <source>
        <tissue evidence="2">Muscle</tissue>
    </source>
</reference>
<keyword evidence="3" id="KW-1185">Reference proteome</keyword>
<proteinExistence type="predicted"/>
<dbReference type="EMBL" id="SRLO01000307">
    <property type="protein sequence ID" value="TNN61830.1"/>
    <property type="molecule type" value="Genomic_DNA"/>
</dbReference>
<evidence type="ECO:0000313" key="3">
    <source>
        <dbReference type="Proteomes" id="UP000314294"/>
    </source>
</evidence>
<organism evidence="2 3">
    <name type="scientific">Liparis tanakae</name>
    <name type="common">Tanaka's snailfish</name>
    <dbReference type="NCBI Taxonomy" id="230148"/>
    <lineage>
        <taxon>Eukaryota</taxon>
        <taxon>Metazoa</taxon>
        <taxon>Chordata</taxon>
        <taxon>Craniata</taxon>
        <taxon>Vertebrata</taxon>
        <taxon>Euteleostomi</taxon>
        <taxon>Actinopterygii</taxon>
        <taxon>Neopterygii</taxon>
        <taxon>Teleostei</taxon>
        <taxon>Neoteleostei</taxon>
        <taxon>Acanthomorphata</taxon>
        <taxon>Eupercaria</taxon>
        <taxon>Perciformes</taxon>
        <taxon>Cottioidei</taxon>
        <taxon>Cottales</taxon>
        <taxon>Liparidae</taxon>
        <taxon>Liparis</taxon>
    </lineage>
</organism>
<feature type="region of interest" description="Disordered" evidence="1">
    <location>
        <begin position="1"/>
        <end position="51"/>
    </location>
</feature>
<sequence length="101" mass="10911">MNATHCDSQRLDVAGLETPPPLTPRSELNPSHRREPSVRCASVTSRAEGGAIKSRRAEHKLGEGVREAVGRESLRLKGTFITVAAVVRDNTVLTKGSHVET</sequence>
<protein>
    <submittedName>
        <fullName evidence="2">Uncharacterized protein</fullName>
    </submittedName>
</protein>
<evidence type="ECO:0000313" key="2">
    <source>
        <dbReference type="EMBL" id="TNN61830.1"/>
    </source>
</evidence>
<comment type="caution">
    <text evidence="2">The sequence shown here is derived from an EMBL/GenBank/DDBJ whole genome shotgun (WGS) entry which is preliminary data.</text>
</comment>
<name>A0A4Z2H8I0_9TELE</name>
<evidence type="ECO:0000256" key="1">
    <source>
        <dbReference type="SAM" id="MobiDB-lite"/>
    </source>
</evidence>
<gene>
    <name evidence="2" type="ORF">EYF80_027947</name>
</gene>
<dbReference type="Proteomes" id="UP000314294">
    <property type="component" value="Unassembled WGS sequence"/>
</dbReference>
<accession>A0A4Z2H8I0</accession>
<dbReference type="AlphaFoldDB" id="A0A4Z2H8I0"/>